<keyword evidence="5" id="KW-0677">Repeat</keyword>
<dbReference type="Pfam" id="PF00560">
    <property type="entry name" value="LRR_1"/>
    <property type="match status" value="2"/>
</dbReference>
<dbReference type="Pfam" id="PF08263">
    <property type="entry name" value="LRRNT_2"/>
    <property type="match status" value="2"/>
</dbReference>
<dbReference type="InterPro" id="IPR001245">
    <property type="entry name" value="Ser-Thr/Tyr_kinase_cat_dom"/>
</dbReference>
<keyword evidence="8 13" id="KW-0675">Receptor</keyword>
<dbReference type="AlphaFoldDB" id="A0A699I1V2"/>
<evidence type="ECO:0000259" key="12">
    <source>
        <dbReference type="PROSITE" id="PS50011"/>
    </source>
</evidence>
<evidence type="ECO:0000256" key="10">
    <source>
        <dbReference type="SAM" id="Phobius"/>
    </source>
</evidence>
<dbReference type="PANTHER" id="PTHR47986:SF10">
    <property type="entry name" value="RECEPTOR-LIKE KINASE TMK4"/>
    <property type="match status" value="1"/>
</dbReference>
<keyword evidence="4 11" id="KW-0732">Signal</keyword>
<name>A0A699I1V2_TANCI</name>
<evidence type="ECO:0000256" key="2">
    <source>
        <dbReference type="ARBA" id="ARBA00022614"/>
    </source>
</evidence>
<dbReference type="InterPro" id="IPR000719">
    <property type="entry name" value="Prot_kinase_dom"/>
</dbReference>
<evidence type="ECO:0000256" key="9">
    <source>
        <dbReference type="ARBA" id="ARBA00023180"/>
    </source>
</evidence>
<comment type="caution">
    <text evidence="13">The sequence shown here is derived from an EMBL/GenBank/DDBJ whole genome shotgun (WGS) entry which is preliminary data.</text>
</comment>
<evidence type="ECO:0000256" key="1">
    <source>
        <dbReference type="ARBA" id="ARBA00004167"/>
    </source>
</evidence>
<evidence type="ECO:0000256" key="11">
    <source>
        <dbReference type="SAM" id="SignalP"/>
    </source>
</evidence>
<sequence>MTILIHHTTFLLLTTTTTTADDGAVMSILSSSISPTPFTWKTKTHYCSWQGISCDNTHHVTSIDLPSLSLTGTLPPDLNNLSSLIKLDVQKNMLLETFSISDNLDLAPWVIPDTIANTSFLKSFLASNANIYGTIPDVFDNLSLVELKLSYNNLTSELPLSLGKSYIAFLWLNNQMMGLSGGIDVLGSMVEISQADNMLTGFVPLKITRIPDLANVSLQNNKLQGPVPVFESGVKVELGEFGSNSFCLDKPGDCDYQVSMLLEIVGELGYPLSLAEYWKGNDACARWEFVSYDANKNVTGVNFAKQNFSGTISPDFGNLTSLRSISLDGNNFVGPIPKVLTSLKDLQLLDVSRNNLSGTVPAFSPKVKFVYDNNIFLGVNISNLSPPPRPMSNISPSSGSLAKRSKRSSRSVGLVIGIVVSVLLFVEIVLFVSYQCYMKHKYQKFGRVGSRESGKKLVPESVLGSSSNRYGKEMLVKESVAGSSANRYGVFSELQSQSSGDHCEMHVFEVGRGGFGVVYKGELHDGMEISVKGTKGMNEFQAEIRVLTKDRHRHLIALLGYCTNVNEILLVYEYIPKGTLSQHLFYLCENNSQPLSWKQRVLIALDVGRGVGDFGLVKNVPDGKAWKFSIEMKVAGTLVIWPQILMELITGRKAIDDTMPDDRCHLVSWFRRVIITKENIVKSIDQTLDTKNEYIIESIIKVAELAGHCTVTEPFQRPDMCHAVHLWNNGNPLNMKK</sequence>
<evidence type="ECO:0000256" key="7">
    <source>
        <dbReference type="ARBA" id="ARBA00023136"/>
    </source>
</evidence>
<dbReference type="InterPro" id="IPR011009">
    <property type="entry name" value="Kinase-like_dom_sf"/>
</dbReference>
<reference evidence="13" key="1">
    <citation type="journal article" date="2019" name="Sci. Rep.">
        <title>Draft genome of Tanacetum cinerariifolium, the natural source of mosquito coil.</title>
        <authorList>
            <person name="Yamashiro T."/>
            <person name="Shiraishi A."/>
            <person name="Satake H."/>
            <person name="Nakayama K."/>
        </authorList>
    </citation>
    <scope>NUCLEOTIDE SEQUENCE</scope>
</reference>
<keyword evidence="13" id="KW-0418">Kinase</keyword>
<feature type="signal peptide" evidence="11">
    <location>
        <begin position="1"/>
        <end position="20"/>
    </location>
</feature>
<dbReference type="SUPFAM" id="SSF56112">
    <property type="entry name" value="Protein kinase-like (PK-like)"/>
    <property type="match status" value="1"/>
</dbReference>
<evidence type="ECO:0000256" key="6">
    <source>
        <dbReference type="ARBA" id="ARBA00022989"/>
    </source>
</evidence>
<feature type="transmembrane region" description="Helical" evidence="10">
    <location>
        <begin position="412"/>
        <end position="434"/>
    </location>
</feature>
<dbReference type="InterPro" id="IPR013210">
    <property type="entry name" value="LRR_N_plant-typ"/>
</dbReference>
<proteinExistence type="predicted"/>
<feature type="chain" id="PRO_5025513492" evidence="11">
    <location>
        <begin position="21"/>
        <end position="737"/>
    </location>
</feature>
<dbReference type="PANTHER" id="PTHR47986">
    <property type="entry name" value="OSJNBA0070M12.3 PROTEIN"/>
    <property type="match status" value="1"/>
</dbReference>
<evidence type="ECO:0000256" key="5">
    <source>
        <dbReference type="ARBA" id="ARBA00022737"/>
    </source>
</evidence>
<dbReference type="EMBL" id="BKCJ010225275">
    <property type="protein sequence ID" value="GEY94742.1"/>
    <property type="molecule type" value="Genomic_DNA"/>
</dbReference>
<keyword evidence="9" id="KW-0325">Glycoprotein</keyword>
<keyword evidence="13" id="KW-0808">Transferase</keyword>
<keyword evidence="2" id="KW-0433">Leucine-rich repeat</keyword>
<dbReference type="GO" id="GO:0004672">
    <property type="term" value="F:protein kinase activity"/>
    <property type="evidence" value="ECO:0007669"/>
    <property type="project" value="InterPro"/>
</dbReference>
<dbReference type="GO" id="GO:0016020">
    <property type="term" value="C:membrane"/>
    <property type="evidence" value="ECO:0007669"/>
    <property type="project" value="UniProtKB-SubCell"/>
</dbReference>
<evidence type="ECO:0000256" key="4">
    <source>
        <dbReference type="ARBA" id="ARBA00022729"/>
    </source>
</evidence>
<protein>
    <submittedName>
        <fullName evidence="13">Receptor-like kinase TMK4</fullName>
    </submittedName>
</protein>
<keyword evidence="6 10" id="KW-1133">Transmembrane helix</keyword>
<dbReference type="GO" id="GO:0005524">
    <property type="term" value="F:ATP binding"/>
    <property type="evidence" value="ECO:0007669"/>
    <property type="project" value="InterPro"/>
</dbReference>
<dbReference type="FunFam" id="3.80.10.10:FF:000129">
    <property type="entry name" value="Leucine-rich repeat receptor-like kinase"/>
    <property type="match status" value="1"/>
</dbReference>
<dbReference type="InterPro" id="IPR052422">
    <property type="entry name" value="Auxin_Ser/Thr_Kinase"/>
</dbReference>
<dbReference type="SUPFAM" id="SSF52058">
    <property type="entry name" value="L domain-like"/>
    <property type="match status" value="1"/>
</dbReference>
<accession>A0A699I1V2</accession>
<organism evidence="13">
    <name type="scientific">Tanacetum cinerariifolium</name>
    <name type="common">Dalmatian daisy</name>
    <name type="synonym">Chrysanthemum cinerariifolium</name>
    <dbReference type="NCBI Taxonomy" id="118510"/>
    <lineage>
        <taxon>Eukaryota</taxon>
        <taxon>Viridiplantae</taxon>
        <taxon>Streptophyta</taxon>
        <taxon>Embryophyta</taxon>
        <taxon>Tracheophyta</taxon>
        <taxon>Spermatophyta</taxon>
        <taxon>Magnoliopsida</taxon>
        <taxon>eudicotyledons</taxon>
        <taxon>Gunneridae</taxon>
        <taxon>Pentapetalae</taxon>
        <taxon>asterids</taxon>
        <taxon>campanulids</taxon>
        <taxon>Asterales</taxon>
        <taxon>Asteraceae</taxon>
        <taxon>Asteroideae</taxon>
        <taxon>Anthemideae</taxon>
        <taxon>Anthemidinae</taxon>
        <taxon>Tanacetum</taxon>
    </lineage>
</organism>
<evidence type="ECO:0000313" key="13">
    <source>
        <dbReference type="EMBL" id="GEY94742.1"/>
    </source>
</evidence>
<dbReference type="InterPro" id="IPR001611">
    <property type="entry name" value="Leu-rich_rpt"/>
</dbReference>
<keyword evidence="7 10" id="KW-0472">Membrane</keyword>
<feature type="domain" description="Protein kinase" evidence="12">
    <location>
        <begin position="504"/>
        <end position="737"/>
    </location>
</feature>
<gene>
    <name evidence="13" type="ORF">Tci_466716</name>
</gene>
<comment type="subcellular location">
    <subcellularLocation>
        <location evidence="1">Membrane</location>
        <topology evidence="1">Single-pass membrane protein</topology>
    </subcellularLocation>
</comment>
<dbReference type="Gene3D" id="3.80.10.10">
    <property type="entry name" value="Ribonuclease Inhibitor"/>
    <property type="match status" value="3"/>
</dbReference>
<evidence type="ECO:0000256" key="8">
    <source>
        <dbReference type="ARBA" id="ARBA00023170"/>
    </source>
</evidence>
<keyword evidence="3 10" id="KW-0812">Transmembrane</keyword>
<dbReference type="InterPro" id="IPR032675">
    <property type="entry name" value="LRR_dom_sf"/>
</dbReference>
<dbReference type="Gene3D" id="1.10.510.10">
    <property type="entry name" value="Transferase(Phosphotransferase) domain 1"/>
    <property type="match status" value="2"/>
</dbReference>
<evidence type="ECO:0000256" key="3">
    <source>
        <dbReference type="ARBA" id="ARBA00022692"/>
    </source>
</evidence>
<dbReference type="Pfam" id="PF07714">
    <property type="entry name" value="PK_Tyr_Ser-Thr"/>
    <property type="match status" value="1"/>
</dbReference>
<dbReference type="PROSITE" id="PS50011">
    <property type="entry name" value="PROTEIN_KINASE_DOM"/>
    <property type="match status" value="1"/>
</dbReference>